<sequence>MSGTGVFDLDSLRDRKNRERLKQTGPKNQAHKGGEIHDDADTTVQLRRESLTVILQVSNVRDDAEVHRHIGINDALTFAQLHDVLVTCFDLPPEESPWHFYRVDKSVENGAGKDADSTNEEQRTESRRIDPSHHVAEFLWREEEVVEFTWGLWDFSLTVADIYPRDSGTPQALCVGGSGSFPGSRFDLTAINAELTGQAVIDEVLTYLTPPARGIIERSRLFDFVPLLQALDLSRDVELSPEILQKLSTLPREVTTEGHDAFWSVVLGLACMGAQDLMDAVTVTTMEALGWIDDDGEELTADEIWGMCEASTGVLASVGAWGPDAAAPVDRLDILRAVLRGVG</sequence>
<evidence type="ECO:0000313" key="3">
    <source>
        <dbReference type="EMBL" id="AHI18872.1"/>
    </source>
</evidence>
<keyword evidence="4" id="KW-1185">Reference proteome</keyword>
<dbReference type="InterPro" id="IPR012912">
    <property type="entry name" value="Plasmid_pRiA4b_Orf3-like"/>
</dbReference>
<evidence type="ECO:0000259" key="2">
    <source>
        <dbReference type="Pfam" id="PF07929"/>
    </source>
</evidence>
<proteinExistence type="predicted"/>
<feature type="domain" description="Plasmid pRiA4b Orf3-like" evidence="2">
    <location>
        <begin position="58"/>
        <end position="182"/>
    </location>
</feature>
<dbReference type="SUPFAM" id="SSF159941">
    <property type="entry name" value="MM3350-like"/>
    <property type="match status" value="1"/>
</dbReference>
<dbReference type="Proteomes" id="UP000019226">
    <property type="component" value="Chromosome"/>
</dbReference>
<dbReference type="RefSeq" id="WP_025386941.1">
    <property type="nucleotide sequence ID" value="NZ_CP004350.1"/>
</dbReference>
<reference evidence="4" key="1">
    <citation type="submission" date="2013-02" db="EMBL/GenBank/DDBJ databases">
        <title>The complete genome sequence of Corynebacterium casei LMG S-19264 (=DSM 44701).</title>
        <authorList>
            <person name="Ruckert C."/>
            <person name="Albersmeier A."/>
            <person name="Kalinowski J."/>
        </authorList>
    </citation>
    <scope>NUCLEOTIDE SEQUENCE [LARGE SCALE GENOMIC DNA]</scope>
    <source>
        <strain evidence="4">LMG S-19264</strain>
    </source>
</reference>
<organism evidence="3 4">
    <name type="scientific">Corynebacterium casei LMG S-19264</name>
    <dbReference type="NCBI Taxonomy" id="1285583"/>
    <lineage>
        <taxon>Bacteria</taxon>
        <taxon>Bacillati</taxon>
        <taxon>Actinomycetota</taxon>
        <taxon>Actinomycetes</taxon>
        <taxon>Mycobacteriales</taxon>
        <taxon>Corynebacteriaceae</taxon>
        <taxon>Corynebacterium</taxon>
    </lineage>
</organism>
<name>A0ABM5PLR3_9CORY</name>
<dbReference type="InterPro" id="IPR024047">
    <property type="entry name" value="MM3350-like_sf"/>
</dbReference>
<dbReference type="GeneID" id="82876489"/>
<evidence type="ECO:0000256" key="1">
    <source>
        <dbReference type="SAM" id="MobiDB-lite"/>
    </source>
</evidence>
<feature type="region of interest" description="Disordered" evidence="1">
    <location>
        <begin position="109"/>
        <end position="128"/>
    </location>
</feature>
<feature type="compositionally biased region" description="Basic and acidic residues" evidence="1">
    <location>
        <begin position="32"/>
        <end position="41"/>
    </location>
</feature>
<dbReference type="EMBL" id="CP004350">
    <property type="protein sequence ID" value="AHI18872.1"/>
    <property type="molecule type" value="Genomic_DNA"/>
</dbReference>
<feature type="region of interest" description="Disordered" evidence="1">
    <location>
        <begin position="15"/>
        <end position="41"/>
    </location>
</feature>
<protein>
    <recommendedName>
        <fullName evidence="2">Plasmid pRiA4b Orf3-like domain-containing protein</fullName>
    </recommendedName>
</protein>
<dbReference type="Pfam" id="PF07929">
    <property type="entry name" value="PRiA4_ORF3"/>
    <property type="match status" value="1"/>
</dbReference>
<gene>
    <name evidence="3" type="ORF">CCASEI_01435</name>
</gene>
<dbReference type="Gene3D" id="3.10.290.30">
    <property type="entry name" value="MM3350-like"/>
    <property type="match status" value="1"/>
</dbReference>
<evidence type="ECO:0000313" key="4">
    <source>
        <dbReference type="Proteomes" id="UP000019226"/>
    </source>
</evidence>
<accession>A0ABM5PLR3</accession>